<dbReference type="Proteomes" id="UP000000768">
    <property type="component" value="Chromosome 8"/>
</dbReference>
<organism evidence="2 3">
    <name type="scientific">Sorghum bicolor</name>
    <name type="common">Sorghum</name>
    <name type="synonym">Sorghum vulgare</name>
    <dbReference type="NCBI Taxonomy" id="4558"/>
    <lineage>
        <taxon>Eukaryota</taxon>
        <taxon>Viridiplantae</taxon>
        <taxon>Streptophyta</taxon>
        <taxon>Embryophyta</taxon>
        <taxon>Tracheophyta</taxon>
        <taxon>Spermatophyta</taxon>
        <taxon>Magnoliopsida</taxon>
        <taxon>Liliopsida</taxon>
        <taxon>Poales</taxon>
        <taxon>Poaceae</taxon>
        <taxon>PACMAD clade</taxon>
        <taxon>Panicoideae</taxon>
        <taxon>Andropogonodae</taxon>
        <taxon>Andropogoneae</taxon>
        <taxon>Sorghinae</taxon>
        <taxon>Sorghum</taxon>
    </lineage>
</organism>
<feature type="transmembrane region" description="Helical" evidence="1">
    <location>
        <begin position="12"/>
        <end position="29"/>
    </location>
</feature>
<keyword evidence="3" id="KW-1185">Reference proteome</keyword>
<proteinExistence type="predicted"/>
<evidence type="ECO:0000256" key="1">
    <source>
        <dbReference type="SAM" id="Phobius"/>
    </source>
</evidence>
<accession>A0A1B6PE47</accession>
<keyword evidence="1" id="KW-1133">Transmembrane helix</keyword>
<reference evidence="2 3" key="1">
    <citation type="journal article" date="2009" name="Nature">
        <title>The Sorghum bicolor genome and the diversification of grasses.</title>
        <authorList>
            <person name="Paterson A.H."/>
            <person name="Bowers J.E."/>
            <person name="Bruggmann R."/>
            <person name="Dubchak I."/>
            <person name="Grimwood J."/>
            <person name="Gundlach H."/>
            <person name="Haberer G."/>
            <person name="Hellsten U."/>
            <person name="Mitros T."/>
            <person name="Poliakov A."/>
            <person name="Schmutz J."/>
            <person name="Spannagl M."/>
            <person name="Tang H."/>
            <person name="Wang X."/>
            <person name="Wicker T."/>
            <person name="Bharti A.K."/>
            <person name="Chapman J."/>
            <person name="Feltus F.A."/>
            <person name="Gowik U."/>
            <person name="Grigoriev I.V."/>
            <person name="Lyons E."/>
            <person name="Maher C.A."/>
            <person name="Martis M."/>
            <person name="Narechania A."/>
            <person name="Otillar R.P."/>
            <person name="Penning B.W."/>
            <person name="Salamov A.A."/>
            <person name="Wang Y."/>
            <person name="Zhang L."/>
            <person name="Carpita N.C."/>
            <person name="Freeling M."/>
            <person name="Gingle A.R."/>
            <person name="Hash C.T."/>
            <person name="Keller B."/>
            <person name="Klein P."/>
            <person name="Kresovich S."/>
            <person name="McCann M.C."/>
            <person name="Ming R."/>
            <person name="Peterson D.G."/>
            <person name="Mehboob-ur-Rahman"/>
            <person name="Ware D."/>
            <person name="Westhoff P."/>
            <person name="Mayer K.F."/>
            <person name="Messing J."/>
            <person name="Rokhsar D.S."/>
        </authorList>
    </citation>
    <scope>NUCLEOTIDE SEQUENCE [LARGE SCALE GENOMIC DNA]</scope>
    <source>
        <strain evidence="3">cv. BTx623</strain>
    </source>
</reference>
<name>A0A1B6PE47_SORBI</name>
<dbReference type="InParanoid" id="A0A1B6PE47"/>
<evidence type="ECO:0000313" key="2">
    <source>
        <dbReference type="EMBL" id="KXG23970.1"/>
    </source>
</evidence>
<protein>
    <submittedName>
        <fullName evidence="2">Uncharacterized protein</fullName>
    </submittedName>
</protein>
<dbReference type="AlphaFoldDB" id="A0A1B6PE47"/>
<evidence type="ECO:0000313" key="3">
    <source>
        <dbReference type="Proteomes" id="UP000000768"/>
    </source>
</evidence>
<gene>
    <name evidence="2" type="ORF">SORBI_3008G165500</name>
</gene>
<reference evidence="3" key="2">
    <citation type="journal article" date="2018" name="Plant J.">
        <title>The Sorghum bicolor reference genome: improved assembly, gene annotations, a transcriptome atlas, and signatures of genome organization.</title>
        <authorList>
            <person name="McCormick R.F."/>
            <person name="Truong S.K."/>
            <person name="Sreedasyam A."/>
            <person name="Jenkins J."/>
            <person name="Shu S."/>
            <person name="Sims D."/>
            <person name="Kennedy M."/>
            <person name="Amirebrahimi M."/>
            <person name="Weers B.D."/>
            <person name="McKinley B."/>
            <person name="Mattison A."/>
            <person name="Morishige D.T."/>
            <person name="Grimwood J."/>
            <person name="Schmutz J."/>
            <person name="Mullet J.E."/>
        </authorList>
    </citation>
    <scope>NUCLEOTIDE SEQUENCE [LARGE SCALE GENOMIC DNA]</scope>
    <source>
        <strain evidence="3">cv. BTx623</strain>
    </source>
</reference>
<keyword evidence="1" id="KW-0812">Transmembrane</keyword>
<dbReference type="Gramene" id="KXG23970">
    <property type="protein sequence ID" value="KXG23970"/>
    <property type="gene ID" value="SORBI_3008G165500"/>
</dbReference>
<keyword evidence="1" id="KW-0472">Membrane</keyword>
<sequence>MILSLTAHSPFSILATIYMEGLILGLSWVHRRPIFSNRCANSVSKSCFRVLSMMLSRSSDS</sequence>
<dbReference type="EMBL" id="CM000767">
    <property type="protein sequence ID" value="KXG23970.1"/>
    <property type="molecule type" value="Genomic_DNA"/>
</dbReference>